<evidence type="ECO:0000256" key="7">
    <source>
        <dbReference type="ARBA" id="ARBA00023136"/>
    </source>
</evidence>
<evidence type="ECO:0000256" key="4">
    <source>
        <dbReference type="ARBA" id="ARBA00022475"/>
    </source>
</evidence>
<feature type="transmembrane region" description="Helical" evidence="8">
    <location>
        <begin position="244"/>
        <end position="275"/>
    </location>
</feature>
<keyword evidence="5 8" id="KW-0812">Transmembrane</keyword>
<feature type="transmembrane region" description="Helical" evidence="8">
    <location>
        <begin position="215"/>
        <end position="237"/>
    </location>
</feature>
<sequence length="368" mass="40285">MKTTPQTFLRFIAGAAAAAAVLFLVWYFSSIVVYILISAVLAVMGNPLVRRLSAVHVRGWRIPRWLAAFAALVVIWVVIATLCSLFVPLVFNKINQLAHVDFATVVASIEEPIARAQNYLQSLFAQPSSSFSLPDALTRTLRQVVDFESLNSVFSSIVGIVISSVISVFSVSFITFFFLKDEGLFYAMVTTLFPDRYRENLTRALDSVTVLLARYFTGILTESLLLMIAVSLTMMAFGMKAADAAFIGLVMGVMNVVPYAGPLIGGVFSVFVGIVTPIEGMTVGHTAFVIAGSLLILKGLDDFVLQPTLYSERVKAHPLEIFLVILIAGSLAGILGMLLAIPSYTVLRVFAKEFFSQFRLVRKLTEKI</sequence>
<dbReference type="GeneID" id="98673839"/>
<dbReference type="EMBL" id="AP019736">
    <property type="protein sequence ID" value="BBL07217.1"/>
    <property type="molecule type" value="Genomic_DNA"/>
</dbReference>
<comment type="subcellular location">
    <subcellularLocation>
        <location evidence="1">Cell membrane</location>
        <topology evidence="1">Multi-pass membrane protein</topology>
    </subcellularLocation>
</comment>
<dbReference type="PANTHER" id="PTHR21716:SF53">
    <property type="entry name" value="PERMEASE PERM-RELATED"/>
    <property type="match status" value="1"/>
</dbReference>
<comment type="similarity">
    <text evidence="2">Belongs to the autoinducer-2 exporter (AI-2E) (TC 2.A.86) family.</text>
</comment>
<evidence type="ECO:0000313" key="9">
    <source>
        <dbReference type="EMBL" id="BBL07217.1"/>
    </source>
</evidence>
<evidence type="ECO:0000256" key="5">
    <source>
        <dbReference type="ARBA" id="ARBA00022692"/>
    </source>
</evidence>
<dbReference type="Pfam" id="PF01594">
    <property type="entry name" value="AI-2E_transport"/>
    <property type="match status" value="1"/>
</dbReference>
<evidence type="ECO:0000256" key="1">
    <source>
        <dbReference type="ARBA" id="ARBA00004651"/>
    </source>
</evidence>
<dbReference type="GO" id="GO:0005886">
    <property type="term" value="C:plasma membrane"/>
    <property type="evidence" value="ECO:0007669"/>
    <property type="project" value="UniProtKB-SubCell"/>
</dbReference>
<feature type="transmembrane region" description="Helical" evidence="8">
    <location>
        <begin position="157"/>
        <end position="179"/>
    </location>
</feature>
<dbReference type="KEGG" id="ada:A5CPEGH6_18550"/>
<reference evidence="10" key="1">
    <citation type="submission" date="2019-06" db="EMBL/GenBank/DDBJ databases">
        <title>Alistipes onderdonkii subsp. vulgaris subsp. nov., Alistipes dispar sp. nov. and Alistipes communis sp. nov., isolated from human faeces, and creation of Alistipes onderdonkii subsp. onderdonkii subsp. nov.</title>
        <authorList>
            <person name="Sakamoto M."/>
            <person name="Ikeyama N."/>
            <person name="Ogata Y."/>
            <person name="Suda W."/>
            <person name="Iino T."/>
            <person name="Hattori M."/>
            <person name="Ohkuma M."/>
        </authorList>
    </citation>
    <scope>NUCLEOTIDE SEQUENCE [LARGE SCALE GENOMIC DNA]</scope>
    <source>
        <strain evidence="10">5CPEGH6</strain>
    </source>
</reference>
<evidence type="ECO:0000313" key="10">
    <source>
        <dbReference type="Proteomes" id="UP000319374"/>
    </source>
</evidence>
<keyword evidence="7 8" id="KW-0472">Membrane</keyword>
<evidence type="ECO:0000256" key="3">
    <source>
        <dbReference type="ARBA" id="ARBA00022448"/>
    </source>
</evidence>
<dbReference type="InterPro" id="IPR002549">
    <property type="entry name" value="AI-2E-like"/>
</dbReference>
<feature type="transmembrane region" description="Helical" evidence="8">
    <location>
        <begin position="12"/>
        <end position="45"/>
    </location>
</feature>
<dbReference type="RefSeq" id="WP_141429318.1">
    <property type="nucleotide sequence ID" value="NZ_AP019736.1"/>
</dbReference>
<feature type="transmembrane region" description="Helical" evidence="8">
    <location>
        <begin position="281"/>
        <end position="300"/>
    </location>
</feature>
<dbReference type="PANTHER" id="PTHR21716">
    <property type="entry name" value="TRANSMEMBRANE PROTEIN"/>
    <property type="match status" value="1"/>
</dbReference>
<keyword evidence="4" id="KW-1003">Cell membrane</keyword>
<feature type="transmembrane region" description="Helical" evidence="8">
    <location>
        <begin position="321"/>
        <end position="341"/>
    </location>
</feature>
<evidence type="ECO:0000256" key="8">
    <source>
        <dbReference type="SAM" id="Phobius"/>
    </source>
</evidence>
<accession>A0A4Y1X1N4</accession>
<feature type="transmembrane region" description="Helical" evidence="8">
    <location>
        <begin position="65"/>
        <end position="91"/>
    </location>
</feature>
<protein>
    <submittedName>
        <fullName evidence="9">AI-2E family transporter</fullName>
    </submittedName>
</protein>
<keyword evidence="10" id="KW-1185">Reference proteome</keyword>
<evidence type="ECO:0000256" key="2">
    <source>
        <dbReference type="ARBA" id="ARBA00009773"/>
    </source>
</evidence>
<keyword evidence="6 8" id="KW-1133">Transmembrane helix</keyword>
<name>A0A4Y1X1N4_9BACT</name>
<keyword evidence="3" id="KW-0813">Transport</keyword>
<evidence type="ECO:0000256" key="6">
    <source>
        <dbReference type="ARBA" id="ARBA00022989"/>
    </source>
</evidence>
<proteinExistence type="inferred from homology"/>
<dbReference type="OrthoDB" id="9793390at2"/>
<dbReference type="AlphaFoldDB" id="A0A4Y1X1N4"/>
<gene>
    <name evidence="9" type="ORF">A5CPEGH6_18550</name>
</gene>
<dbReference type="Proteomes" id="UP000319374">
    <property type="component" value="Chromosome"/>
</dbReference>
<organism evidence="9 10">
    <name type="scientific">Alistipes dispar</name>
    <dbReference type="NCBI Taxonomy" id="2585119"/>
    <lineage>
        <taxon>Bacteria</taxon>
        <taxon>Pseudomonadati</taxon>
        <taxon>Bacteroidota</taxon>
        <taxon>Bacteroidia</taxon>
        <taxon>Bacteroidales</taxon>
        <taxon>Rikenellaceae</taxon>
        <taxon>Alistipes</taxon>
    </lineage>
</organism>